<dbReference type="InterPro" id="IPR009057">
    <property type="entry name" value="Homeodomain-like_sf"/>
</dbReference>
<gene>
    <name evidence="11" type="ORF">JRQ81_017532</name>
</gene>
<feature type="region of interest" description="Disordered" evidence="9">
    <location>
        <begin position="142"/>
        <end position="321"/>
    </location>
</feature>
<dbReference type="GO" id="GO:0000978">
    <property type="term" value="F:RNA polymerase II cis-regulatory region sequence-specific DNA binding"/>
    <property type="evidence" value="ECO:0007669"/>
    <property type="project" value="TreeGrafter"/>
</dbReference>
<comment type="subcellular location">
    <subcellularLocation>
        <location evidence="1 7 8">Nucleus</location>
    </subcellularLocation>
</comment>
<keyword evidence="3 7" id="KW-0238">DNA-binding</keyword>
<dbReference type="AlphaFoldDB" id="A0A9Q0XRH3"/>
<sequence length="471" mass="48381">MNVSRDKAQVGDVSIPAAAAAAAAAAVVRATSPPERILGEPGAGSWRGDSMEGHPEQRLPPGNDLPPVYSCSMSRERPGSENANNTPGPEGAGAALPVVHRTTSFSVLDILDPNKFNSKSRRACAVLYKAAAGTEYTLVAEEKLEGSGADAKTLADELQTGRRKPPPDLRKPGELYHAQEADLDSSARRSPGPGPESEAADDEEEEEGDEEEEEEEEEGGLCSEESSNSEGGGGGGGSSLGGAVEVGGGLPAEEGQRQPQAQPSFQSPPPPPPPGTASGAQPQQPPPPPQPQSGQASAPSGKAKRKRPGSDSKSGKPRRARTAFTYEQLVALENKFKATRYLSVCERLNLALSLSLTETQVKIWFQNRRTKWKKQNPGADTSAPTGGGGGGVGGGGGGGLSGALSPLSHSPPMGSHSLGLHGPPGAYAGHPAGGLVCAAQLPFLPSPAAVLSPFVLGSQTYGAPAFYTRHL</sequence>
<evidence type="ECO:0000256" key="8">
    <source>
        <dbReference type="RuleBase" id="RU000682"/>
    </source>
</evidence>
<comment type="similarity">
    <text evidence="6">Belongs to the NK-1 homeobox family.</text>
</comment>
<keyword evidence="4 7" id="KW-0371">Homeobox</keyword>
<reference evidence="11" key="1">
    <citation type="journal article" date="2023" name="DNA Res.">
        <title>Chromosome-level genome assembly of Phrynocephalus forsythii using third-generation DNA sequencing and Hi-C analysis.</title>
        <authorList>
            <person name="Qi Y."/>
            <person name="Zhao W."/>
            <person name="Zhao Y."/>
            <person name="Niu C."/>
            <person name="Cao S."/>
            <person name="Zhang Y."/>
        </authorList>
    </citation>
    <scope>NUCLEOTIDE SEQUENCE</scope>
    <source>
        <tissue evidence="11">Muscle</tissue>
    </source>
</reference>
<name>A0A9Q0XRH3_9SAUR</name>
<feature type="compositionally biased region" description="Basic and acidic residues" evidence="9">
    <location>
        <begin position="165"/>
        <end position="180"/>
    </location>
</feature>
<evidence type="ECO:0000256" key="6">
    <source>
        <dbReference type="ARBA" id="ARBA00061009"/>
    </source>
</evidence>
<dbReference type="InterPro" id="IPR050394">
    <property type="entry name" value="Homeobox_NK-like"/>
</dbReference>
<dbReference type="GO" id="GO:0000981">
    <property type="term" value="F:DNA-binding transcription factor activity, RNA polymerase II-specific"/>
    <property type="evidence" value="ECO:0007669"/>
    <property type="project" value="InterPro"/>
</dbReference>
<feature type="compositionally biased region" description="Acidic residues" evidence="9">
    <location>
        <begin position="198"/>
        <end position="219"/>
    </location>
</feature>
<dbReference type="EMBL" id="JAPFRF010000008">
    <property type="protein sequence ID" value="KAJ7324512.1"/>
    <property type="molecule type" value="Genomic_DNA"/>
</dbReference>
<dbReference type="InterPro" id="IPR020479">
    <property type="entry name" value="HD_metazoa"/>
</dbReference>
<dbReference type="PRINTS" id="PR00024">
    <property type="entry name" value="HOMEOBOX"/>
</dbReference>
<dbReference type="SUPFAM" id="SSF46689">
    <property type="entry name" value="Homeodomain-like"/>
    <property type="match status" value="1"/>
</dbReference>
<organism evidence="11 12">
    <name type="scientific">Phrynocephalus forsythii</name>
    <dbReference type="NCBI Taxonomy" id="171643"/>
    <lineage>
        <taxon>Eukaryota</taxon>
        <taxon>Metazoa</taxon>
        <taxon>Chordata</taxon>
        <taxon>Craniata</taxon>
        <taxon>Vertebrata</taxon>
        <taxon>Euteleostomi</taxon>
        <taxon>Lepidosauria</taxon>
        <taxon>Squamata</taxon>
        <taxon>Bifurcata</taxon>
        <taxon>Unidentata</taxon>
        <taxon>Episquamata</taxon>
        <taxon>Toxicofera</taxon>
        <taxon>Iguania</taxon>
        <taxon>Acrodonta</taxon>
        <taxon>Agamidae</taxon>
        <taxon>Agaminae</taxon>
        <taxon>Phrynocephalus</taxon>
    </lineage>
</organism>
<keyword evidence="12" id="KW-1185">Reference proteome</keyword>
<evidence type="ECO:0000313" key="11">
    <source>
        <dbReference type="EMBL" id="KAJ7324512.1"/>
    </source>
</evidence>
<feature type="DNA-binding region" description="Homeobox" evidence="7">
    <location>
        <begin position="317"/>
        <end position="376"/>
    </location>
</feature>
<dbReference type="OrthoDB" id="6159439at2759"/>
<dbReference type="CDD" id="cd00086">
    <property type="entry name" value="homeodomain"/>
    <property type="match status" value="1"/>
</dbReference>
<feature type="compositionally biased region" description="Gly residues" evidence="9">
    <location>
        <begin position="385"/>
        <end position="401"/>
    </location>
</feature>
<feature type="compositionally biased region" description="Low complexity" evidence="9">
    <location>
        <begin position="220"/>
        <end position="229"/>
    </location>
</feature>
<feature type="region of interest" description="Disordered" evidence="9">
    <location>
        <begin position="371"/>
        <end position="419"/>
    </location>
</feature>
<dbReference type="InterPro" id="IPR001356">
    <property type="entry name" value="HD"/>
</dbReference>
<evidence type="ECO:0000259" key="10">
    <source>
        <dbReference type="PROSITE" id="PS50071"/>
    </source>
</evidence>
<keyword evidence="2" id="KW-0217">Developmental protein</keyword>
<dbReference type="PROSITE" id="PS50071">
    <property type="entry name" value="HOMEOBOX_2"/>
    <property type="match status" value="1"/>
</dbReference>
<dbReference type="GO" id="GO:0030154">
    <property type="term" value="P:cell differentiation"/>
    <property type="evidence" value="ECO:0007669"/>
    <property type="project" value="TreeGrafter"/>
</dbReference>
<dbReference type="PANTHER" id="PTHR24340:SF26">
    <property type="entry name" value="NK1 TRANSCRIPTION FACTOR-RELATED PROTEIN 1"/>
    <property type="match status" value="1"/>
</dbReference>
<accession>A0A9Q0XRH3</accession>
<protein>
    <recommendedName>
        <fullName evidence="10">Homeobox domain-containing protein</fullName>
    </recommendedName>
</protein>
<dbReference type="FunFam" id="1.10.10.60:FF:000315">
    <property type="entry name" value="NK1 homeobox 2"/>
    <property type="match status" value="1"/>
</dbReference>
<evidence type="ECO:0000256" key="2">
    <source>
        <dbReference type="ARBA" id="ARBA00022473"/>
    </source>
</evidence>
<evidence type="ECO:0000313" key="12">
    <source>
        <dbReference type="Proteomes" id="UP001142489"/>
    </source>
</evidence>
<dbReference type="InterPro" id="IPR017970">
    <property type="entry name" value="Homeobox_CS"/>
</dbReference>
<dbReference type="GO" id="GO:0005634">
    <property type="term" value="C:nucleus"/>
    <property type="evidence" value="ECO:0007669"/>
    <property type="project" value="UniProtKB-SubCell"/>
</dbReference>
<dbReference type="Gene3D" id="1.10.10.60">
    <property type="entry name" value="Homeodomain-like"/>
    <property type="match status" value="1"/>
</dbReference>
<dbReference type="Proteomes" id="UP001142489">
    <property type="component" value="Unassembled WGS sequence"/>
</dbReference>
<evidence type="ECO:0000256" key="1">
    <source>
        <dbReference type="ARBA" id="ARBA00004123"/>
    </source>
</evidence>
<feature type="compositionally biased region" description="Low complexity" evidence="9">
    <location>
        <begin position="292"/>
        <end position="301"/>
    </location>
</feature>
<evidence type="ECO:0000256" key="3">
    <source>
        <dbReference type="ARBA" id="ARBA00023125"/>
    </source>
</evidence>
<feature type="domain" description="Homeobox" evidence="10">
    <location>
        <begin position="315"/>
        <end position="375"/>
    </location>
</feature>
<evidence type="ECO:0000256" key="5">
    <source>
        <dbReference type="ARBA" id="ARBA00023242"/>
    </source>
</evidence>
<evidence type="ECO:0000256" key="9">
    <source>
        <dbReference type="SAM" id="MobiDB-lite"/>
    </source>
</evidence>
<evidence type="ECO:0000256" key="7">
    <source>
        <dbReference type="PROSITE-ProRule" id="PRU00108"/>
    </source>
</evidence>
<dbReference type="PANTHER" id="PTHR24340">
    <property type="entry name" value="HOMEOBOX PROTEIN NKX"/>
    <property type="match status" value="1"/>
</dbReference>
<dbReference type="PROSITE" id="PS00027">
    <property type="entry name" value="HOMEOBOX_1"/>
    <property type="match status" value="1"/>
</dbReference>
<feature type="compositionally biased region" description="Pro residues" evidence="9">
    <location>
        <begin position="266"/>
        <end position="275"/>
    </location>
</feature>
<feature type="region of interest" description="Disordered" evidence="9">
    <location>
        <begin position="28"/>
        <end position="97"/>
    </location>
</feature>
<dbReference type="Pfam" id="PF00046">
    <property type="entry name" value="Homeodomain"/>
    <property type="match status" value="1"/>
</dbReference>
<dbReference type="SMART" id="SM00389">
    <property type="entry name" value="HOX"/>
    <property type="match status" value="1"/>
</dbReference>
<feature type="compositionally biased region" description="Low complexity" evidence="9">
    <location>
        <begin position="251"/>
        <end position="265"/>
    </location>
</feature>
<proteinExistence type="inferred from homology"/>
<evidence type="ECO:0000256" key="4">
    <source>
        <dbReference type="ARBA" id="ARBA00023155"/>
    </source>
</evidence>
<keyword evidence="5 7" id="KW-0539">Nucleus</keyword>
<comment type="caution">
    <text evidence="11">The sequence shown here is derived from an EMBL/GenBank/DDBJ whole genome shotgun (WGS) entry which is preliminary data.</text>
</comment>
<feature type="compositionally biased region" description="Gly residues" evidence="9">
    <location>
        <begin position="230"/>
        <end position="250"/>
    </location>
</feature>